<keyword evidence="3" id="KW-1185">Reference proteome</keyword>
<reference evidence="3" key="1">
    <citation type="journal article" date="2019" name="Int. J. Syst. Evol. Microbiol.">
        <title>The Global Catalogue of Microorganisms (GCM) 10K type strain sequencing project: providing services to taxonomists for standard genome sequencing and annotation.</title>
        <authorList>
            <consortium name="The Broad Institute Genomics Platform"/>
            <consortium name="The Broad Institute Genome Sequencing Center for Infectious Disease"/>
            <person name="Wu L."/>
            <person name="Ma J."/>
        </authorList>
    </citation>
    <scope>NUCLEOTIDE SEQUENCE [LARGE SCALE GENOMIC DNA]</scope>
    <source>
        <strain evidence="3">CGMCC 1.18575</strain>
    </source>
</reference>
<evidence type="ECO:0000313" key="3">
    <source>
        <dbReference type="Proteomes" id="UP001596113"/>
    </source>
</evidence>
<dbReference type="InterPro" id="IPR013022">
    <property type="entry name" value="Xyl_isomerase-like_TIM-brl"/>
</dbReference>
<dbReference type="PANTHER" id="PTHR12110:SF41">
    <property type="entry name" value="INOSOSE DEHYDRATASE"/>
    <property type="match status" value="1"/>
</dbReference>
<dbReference type="Proteomes" id="UP001596113">
    <property type="component" value="Unassembled WGS sequence"/>
</dbReference>
<proteinExistence type="predicted"/>
<evidence type="ECO:0000313" key="2">
    <source>
        <dbReference type="EMBL" id="MFC5404703.1"/>
    </source>
</evidence>
<keyword evidence="2" id="KW-0413">Isomerase</keyword>
<sequence length="289" mass="31992">MLSKHAFQGKIAVHAITWGDRHLQAMEEAAQLGYRAIEPWPSFGLQYEERTDELREILQRYGLVMSALYGGASGENGRRFADPAQRQSIVDYNVRLARVIAGCGAGHLVFGPGGPRLGKATPEELKVAAETINEAAKRTLELGVKSCLHPHLWTELQDGDELDALMELCDPEAVFLAPDTAHLTGAGIDPASVIRRYKERVAYVHLKDLTPEGATREDFPMMMGNEALPVFCELGLGQINFHPVIDALNEIGYTGWLTVEIDQSTSTPYNSLEICRDFVERKLGIPIRH</sequence>
<accession>A0ABW0HWH3</accession>
<protein>
    <submittedName>
        <fullName evidence="2">Sugar phosphate isomerase/epimerase family protein</fullName>
    </submittedName>
</protein>
<evidence type="ECO:0000259" key="1">
    <source>
        <dbReference type="Pfam" id="PF01261"/>
    </source>
</evidence>
<dbReference type="Pfam" id="PF01261">
    <property type="entry name" value="AP_endonuc_2"/>
    <property type="match status" value="1"/>
</dbReference>
<dbReference type="InterPro" id="IPR036237">
    <property type="entry name" value="Xyl_isomerase-like_sf"/>
</dbReference>
<comment type="caution">
    <text evidence="2">The sequence shown here is derived from an EMBL/GenBank/DDBJ whole genome shotgun (WGS) entry which is preliminary data.</text>
</comment>
<dbReference type="GO" id="GO:0016853">
    <property type="term" value="F:isomerase activity"/>
    <property type="evidence" value="ECO:0007669"/>
    <property type="project" value="UniProtKB-KW"/>
</dbReference>
<dbReference type="RefSeq" id="WP_378135238.1">
    <property type="nucleotide sequence ID" value="NZ_JBHSMI010000028.1"/>
</dbReference>
<dbReference type="PANTHER" id="PTHR12110">
    <property type="entry name" value="HYDROXYPYRUVATE ISOMERASE"/>
    <property type="match status" value="1"/>
</dbReference>
<dbReference type="Gene3D" id="3.20.20.150">
    <property type="entry name" value="Divalent-metal-dependent TIM barrel enzymes"/>
    <property type="match status" value="1"/>
</dbReference>
<dbReference type="InterPro" id="IPR050312">
    <property type="entry name" value="IolE/XylAMocC-like"/>
</dbReference>
<feature type="domain" description="Xylose isomerase-like TIM barrel" evidence="1">
    <location>
        <begin position="27"/>
        <end position="263"/>
    </location>
</feature>
<dbReference type="EMBL" id="JBHSMI010000028">
    <property type="protein sequence ID" value="MFC5404703.1"/>
    <property type="molecule type" value="Genomic_DNA"/>
</dbReference>
<organism evidence="2 3">
    <name type="scientific">Cohnella soli</name>
    <dbReference type="NCBI Taxonomy" id="425005"/>
    <lineage>
        <taxon>Bacteria</taxon>
        <taxon>Bacillati</taxon>
        <taxon>Bacillota</taxon>
        <taxon>Bacilli</taxon>
        <taxon>Bacillales</taxon>
        <taxon>Paenibacillaceae</taxon>
        <taxon>Cohnella</taxon>
    </lineage>
</organism>
<dbReference type="SUPFAM" id="SSF51658">
    <property type="entry name" value="Xylose isomerase-like"/>
    <property type="match status" value="1"/>
</dbReference>
<gene>
    <name evidence="2" type="ORF">ACFPOF_18350</name>
</gene>
<name>A0ABW0HWH3_9BACL</name>